<evidence type="ECO:0000313" key="2">
    <source>
        <dbReference type="Proteomes" id="UP001597173"/>
    </source>
</evidence>
<gene>
    <name evidence="1" type="ORF">ACFQ33_05770</name>
</gene>
<dbReference type="EMBL" id="JBHTNF010000002">
    <property type="protein sequence ID" value="MFD1327399.1"/>
    <property type="molecule type" value="Genomic_DNA"/>
</dbReference>
<dbReference type="InterPro" id="IPR007553">
    <property type="entry name" value="2-thiour_desulf"/>
</dbReference>
<proteinExistence type="predicted"/>
<accession>A0ABW3YS38</accession>
<evidence type="ECO:0000313" key="1">
    <source>
        <dbReference type="EMBL" id="MFD1327399.1"/>
    </source>
</evidence>
<dbReference type="Pfam" id="PF04463">
    <property type="entry name" value="2-thiour_desulf"/>
    <property type="match status" value="1"/>
</dbReference>
<dbReference type="RefSeq" id="WP_374835138.1">
    <property type="nucleotide sequence ID" value="NZ_JBHEEW010000001.1"/>
</dbReference>
<reference evidence="2" key="1">
    <citation type="journal article" date="2019" name="Int. J. Syst. Evol. Microbiol.">
        <title>The Global Catalogue of Microorganisms (GCM) 10K type strain sequencing project: providing services to taxonomists for standard genome sequencing and annotation.</title>
        <authorList>
            <consortium name="The Broad Institute Genomics Platform"/>
            <consortium name="The Broad Institute Genome Sequencing Center for Infectious Disease"/>
            <person name="Wu L."/>
            <person name="Ma J."/>
        </authorList>
    </citation>
    <scope>NUCLEOTIDE SEQUENCE [LARGE SCALE GENOMIC DNA]</scope>
    <source>
        <strain evidence="2">CCUG 55609</strain>
    </source>
</reference>
<protein>
    <submittedName>
        <fullName evidence="1">DUF523 domain-containing protein</fullName>
    </submittedName>
</protein>
<dbReference type="PANTHER" id="PTHR30087:SF1">
    <property type="entry name" value="HYPOTHETICAL CYTOSOLIC PROTEIN"/>
    <property type="match status" value="1"/>
</dbReference>
<dbReference type="PANTHER" id="PTHR30087">
    <property type="entry name" value="INNER MEMBRANE PROTEIN"/>
    <property type="match status" value="1"/>
</dbReference>
<sequence>MPGKILISACLMGLPVRYNGASKPLLHEAIARWQAEGRLVTICPELAGGFAVPRPPAEIEGAMTGDEVLDGVARVVEATGGDVTTGFVEGALRALALARESDCRYALLIDGSPSCGSGFVYDGSFSGKRLAGAGVTAACLKRHGIAVFADTEIDALIARIKKDDADG</sequence>
<organism evidence="1 2">
    <name type="scientific">Mycoplana ramosa</name>
    <name type="common">Mycoplana bullata</name>
    <dbReference type="NCBI Taxonomy" id="40837"/>
    <lineage>
        <taxon>Bacteria</taxon>
        <taxon>Pseudomonadati</taxon>
        <taxon>Pseudomonadota</taxon>
        <taxon>Alphaproteobacteria</taxon>
        <taxon>Hyphomicrobiales</taxon>
        <taxon>Rhizobiaceae</taxon>
        <taxon>Mycoplana</taxon>
    </lineage>
</organism>
<name>A0ABW3YS38_MYCRA</name>
<dbReference type="Proteomes" id="UP001597173">
    <property type="component" value="Unassembled WGS sequence"/>
</dbReference>
<keyword evidence="2" id="KW-1185">Reference proteome</keyword>
<comment type="caution">
    <text evidence="1">The sequence shown here is derived from an EMBL/GenBank/DDBJ whole genome shotgun (WGS) entry which is preliminary data.</text>
</comment>